<dbReference type="PATRIC" id="fig|1261.5.peg.1015"/>
<reference evidence="2 3" key="1">
    <citation type="submission" date="2016-02" db="EMBL/GenBank/DDBJ databases">
        <authorList>
            <person name="Wen L."/>
            <person name="He K."/>
            <person name="Yang H."/>
        </authorList>
    </citation>
    <scope>NUCLEOTIDE SEQUENCE [LARGE SCALE GENOMIC DNA]</scope>
    <source>
        <strain evidence="2 3">MJR8628A</strain>
    </source>
</reference>
<feature type="transmembrane region" description="Helical" evidence="1">
    <location>
        <begin position="175"/>
        <end position="194"/>
    </location>
</feature>
<evidence type="ECO:0000313" key="2">
    <source>
        <dbReference type="EMBL" id="KXI12789.1"/>
    </source>
</evidence>
<organism evidence="2 3">
    <name type="scientific">Peptostreptococcus anaerobius</name>
    <dbReference type="NCBI Taxonomy" id="1261"/>
    <lineage>
        <taxon>Bacteria</taxon>
        <taxon>Bacillati</taxon>
        <taxon>Bacillota</taxon>
        <taxon>Clostridia</taxon>
        <taxon>Peptostreptococcales</taxon>
        <taxon>Peptostreptococcaceae</taxon>
        <taxon>Peptostreptococcus</taxon>
    </lineage>
</organism>
<feature type="transmembrane region" description="Helical" evidence="1">
    <location>
        <begin position="104"/>
        <end position="129"/>
    </location>
</feature>
<accession>A0A135YTP3</accession>
<dbReference type="Proteomes" id="UP000070326">
    <property type="component" value="Unassembled WGS sequence"/>
</dbReference>
<evidence type="ECO:0000256" key="1">
    <source>
        <dbReference type="SAM" id="Phobius"/>
    </source>
</evidence>
<keyword evidence="1" id="KW-0472">Membrane</keyword>
<protein>
    <submittedName>
        <fullName evidence="2">Uncharacterized protein</fullName>
    </submittedName>
</protein>
<comment type="caution">
    <text evidence="2">The sequence shown here is derived from an EMBL/GenBank/DDBJ whole genome shotgun (WGS) entry which is preliminary data.</text>
</comment>
<feature type="transmembrane region" description="Helical" evidence="1">
    <location>
        <begin position="150"/>
        <end position="169"/>
    </location>
</feature>
<feature type="transmembrane region" description="Helical" evidence="1">
    <location>
        <begin position="70"/>
        <end position="92"/>
    </location>
</feature>
<keyword evidence="1" id="KW-0812">Transmembrane</keyword>
<gene>
    <name evidence="2" type="ORF">HMPREF3195_01013</name>
</gene>
<dbReference type="InterPro" id="IPR046475">
    <property type="entry name" value="DUF6796"/>
</dbReference>
<keyword evidence="1" id="KW-1133">Transmembrane helix</keyword>
<dbReference type="STRING" id="1261.HMPREF3195_01013"/>
<dbReference type="EMBL" id="LSQZ01000039">
    <property type="protein sequence ID" value="KXI12789.1"/>
    <property type="molecule type" value="Genomic_DNA"/>
</dbReference>
<evidence type="ECO:0000313" key="3">
    <source>
        <dbReference type="Proteomes" id="UP000070326"/>
    </source>
</evidence>
<dbReference type="AlphaFoldDB" id="A0A135YTP3"/>
<dbReference type="Pfam" id="PF20599">
    <property type="entry name" value="DUF6796"/>
    <property type="match status" value="1"/>
</dbReference>
<proteinExistence type="predicted"/>
<feature type="transmembrane region" description="Helical" evidence="1">
    <location>
        <begin position="201"/>
        <end position="225"/>
    </location>
</feature>
<name>A0A135YTP3_9FIRM</name>
<sequence>MYNKNEKMYHFKKKGAEFMTLYKTILIGLFGSFLMFLGDMILYYDKDGYDSKDKINSVITIMKKLSVKRLYLGGLLGPIGVFLYSLGFYHIVLASQGKYENLGWILFIINSLGTILGGAYHLQFAYLGLLSRHKGKESFDEFLKFLKFQAKFVFSVMALGNLGLSIMMLSGMMIFPRWQVLFTPLVLVILTPLLGKLPKRLHMIICGGWFNLIYFIYYLSLIISFS</sequence>
<dbReference type="RefSeq" id="WP_271891789.1">
    <property type="nucleotide sequence ID" value="NZ_CP096607.1"/>
</dbReference>
<feature type="transmembrane region" description="Helical" evidence="1">
    <location>
        <begin position="20"/>
        <end position="44"/>
    </location>
</feature>